<reference evidence="3 4" key="1">
    <citation type="submission" date="2016-10" db="EMBL/GenBank/DDBJ databases">
        <authorList>
            <person name="de Groot N.N."/>
        </authorList>
    </citation>
    <scope>NUCLEOTIDE SEQUENCE [LARGE SCALE GENOMIC DNA]</scope>
    <source>
        <strain evidence="3 4">DSM 9179</strain>
    </source>
</reference>
<name>A0A1I0RPL7_9FIRM</name>
<dbReference type="STRING" id="99656.SAMN05421659_12044"/>
<dbReference type="SUPFAM" id="SSF55469">
    <property type="entry name" value="FMN-dependent nitroreductase-like"/>
    <property type="match status" value="1"/>
</dbReference>
<proteinExistence type="predicted"/>
<dbReference type="PANTHER" id="PTHR23026">
    <property type="entry name" value="NADPH NITROREDUCTASE"/>
    <property type="match status" value="1"/>
</dbReference>
<dbReference type="EMBL" id="FOJI01000020">
    <property type="protein sequence ID" value="SEW43212.1"/>
    <property type="molecule type" value="Genomic_DNA"/>
</dbReference>
<dbReference type="GO" id="GO:0046256">
    <property type="term" value="P:2,4,6-trinitrotoluene catabolic process"/>
    <property type="evidence" value="ECO:0007669"/>
    <property type="project" value="TreeGrafter"/>
</dbReference>
<protein>
    <submittedName>
        <fullName evidence="3">Nitroreductase</fullName>
    </submittedName>
</protein>
<dbReference type="GO" id="GO:0005829">
    <property type="term" value="C:cytosol"/>
    <property type="evidence" value="ECO:0007669"/>
    <property type="project" value="TreeGrafter"/>
</dbReference>
<dbReference type="AlphaFoldDB" id="A0A1I0RPL7"/>
<dbReference type="Gene3D" id="3.40.109.10">
    <property type="entry name" value="NADH Oxidase"/>
    <property type="match status" value="1"/>
</dbReference>
<dbReference type="InterPro" id="IPR050627">
    <property type="entry name" value="Nitroreductase/BluB"/>
</dbReference>
<sequence>MNETIKCILERHSIRKYADKQVPEELLQQILNAGLYAPCAGGRQSSFMVVCQDDTINRALGKVKSAAFKGRYSTADRYISKEQPSIADDPNIYDAFYGAPTVVTIFSPKDFLFGGQDAACMAENILIAAHSLGIASCFIGSAWEAFGCETGQELLGKWDIPKNYHADVQVLLGYAKDGKIITGKARKENRIIRV</sequence>
<dbReference type="GO" id="GO:0046857">
    <property type="term" value="F:oxidoreductase activity, acting on other nitrogenous compounds as donors, with NAD or NADP as acceptor"/>
    <property type="evidence" value="ECO:0007669"/>
    <property type="project" value="TreeGrafter"/>
</dbReference>
<evidence type="ECO:0000313" key="3">
    <source>
        <dbReference type="EMBL" id="SEW43212.1"/>
    </source>
</evidence>
<organism evidence="3 4">
    <name type="scientific">[Clostridium] fimetarium</name>
    <dbReference type="NCBI Taxonomy" id="99656"/>
    <lineage>
        <taxon>Bacteria</taxon>
        <taxon>Bacillati</taxon>
        <taxon>Bacillota</taxon>
        <taxon>Clostridia</taxon>
        <taxon>Lachnospirales</taxon>
        <taxon>Lachnospiraceae</taxon>
    </lineage>
</organism>
<keyword evidence="1" id="KW-0520">NAD</keyword>
<dbReference type="InterPro" id="IPR000415">
    <property type="entry name" value="Nitroreductase-like"/>
</dbReference>
<dbReference type="PANTHER" id="PTHR23026:SF125">
    <property type="entry name" value="OXYGEN-INSENSITIVE NAD(P)H NITROREDUCTASE"/>
    <property type="match status" value="1"/>
</dbReference>
<evidence type="ECO:0000313" key="4">
    <source>
        <dbReference type="Proteomes" id="UP000199701"/>
    </source>
</evidence>
<accession>A0A1I0RPL7</accession>
<evidence type="ECO:0000256" key="1">
    <source>
        <dbReference type="ARBA" id="ARBA00023027"/>
    </source>
</evidence>
<feature type="domain" description="Nitroreductase" evidence="2">
    <location>
        <begin position="8"/>
        <end position="141"/>
    </location>
</feature>
<dbReference type="Proteomes" id="UP000199701">
    <property type="component" value="Unassembled WGS sequence"/>
</dbReference>
<dbReference type="InterPro" id="IPR029479">
    <property type="entry name" value="Nitroreductase"/>
</dbReference>
<dbReference type="Pfam" id="PF00881">
    <property type="entry name" value="Nitroreductase"/>
    <property type="match status" value="1"/>
</dbReference>
<evidence type="ECO:0000259" key="2">
    <source>
        <dbReference type="Pfam" id="PF00881"/>
    </source>
</evidence>
<gene>
    <name evidence="3" type="ORF">SAMN05421659_12044</name>
</gene>
<dbReference type="OrthoDB" id="9783470at2"/>
<dbReference type="RefSeq" id="WP_092457300.1">
    <property type="nucleotide sequence ID" value="NZ_FOJI01000020.1"/>
</dbReference>
<keyword evidence="4" id="KW-1185">Reference proteome</keyword>
<dbReference type="CDD" id="cd02062">
    <property type="entry name" value="Nitro_FMN_reductase"/>
    <property type="match status" value="1"/>
</dbReference>